<dbReference type="RefSeq" id="WP_208290142.1">
    <property type="nucleotide sequence ID" value="NZ_CP074404.1"/>
</dbReference>
<feature type="domain" description="Aminoglycoside phosphotransferase" evidence="1">
    <location>
        <begin position="16"/>
        <end position="139"/>
    </location>
</feature>
<dbReference type="InterPro" id="IPR002575">
    <property type="entry name" value="Aminoglycoside_PTrfase"/>
</dbReference>
<accession>A0ABS3SKR9</accession>
<protein>
    <submittedName>
        <fullName evidence="2">Phosphotransferase</fullName>
    </submittedName>
</protein>
<proteinExistence type="predicted"/>
<evidence type="ECO:0000313" key="3">
    <source>
        <dbReference type="Proteomes" id="UP000678317"/>
    </source>
</evidence>
<dbReference type="Pfam" id="PF01636">
    <property type="entry name" value="APH"/>
    <property type="match status" value="2"/>
</dbReference>
<dbReference type="Gene3D" id="3.90.1200.10">
    <property type="match status" value="1"/>
</dbReference>
<dbReference type="EMBL" id="JAGFBM010000009">
    <property type="protein sequence ID" value="MBO3085954.1"/>
    <property type="molecule type" value="Genomic_DNA"/>
</dbReference>
<reference evidence="2 3" key="1">
    <citation type="submission" date="2021-03" db="EMBL/GenBank/DDBJ databases">
        <title>novel species in genus Cellulomonas.</title>
        <authorList>
            <person name="Zhang G."/>
        </authorList>
    </citation>
    <scope>NUCLEOTIDE SEQUENCE [LARGE SCALE GENOMIC DNA]</scope>
    <source>
        <strain evidence="3">zg-ZUI188</strain>
    </source>
</reference>
<dbReference type="InterPro" id="IPR011009">
    <property type="entry name" value="Kinase-like_dom_sf"/>
</dbReference>
<evidence type="ECO:0000313" key="2">
    <source>
        <dbReference type="EMBL" id="MBO3085954.1"/>
    </source>
</evidence>
<dbReference type="Proteomes" id="UP000678317">
    <property type="component" value="Unassembled WGS sequence"/>
</dbReference>
<gene>
    <name evidence="2" type="ORF">J4035_15030</name>
</gene>
<comment type="caution">
    <text evidence="2">The sequence shown here is derived from an EMBL/GenBank/DDBJ whole genome shotgun (WGS) entry which is preliminary data.</text>
</comment>
<sequence length="282" mass="30414">MDLAEHVATVLGVDRVEELSGGHQSRVFRVVDRSGRPAVAKVLDASAVDRAELEVRLDVMAALADLDPRVCRPRVIGERRIAEVSSAGGAHYVVCYEFADGRTLDAASPADAALMGSALAQLHRSMARLPAAPLPVVHALRGMPSDATAGAHQLLHGDFGTANLRAQDGVVRIFDLDDCGYGPPEFDVANALYMVLFDATLHGRPETYSTFCRHFVDGYRSGGPRLSEGAVDRFVDLRVGTLGSWLDDLDAAPVGVRTSSPEWQATLRSFVSGYRPHGRRVR</sequence>
<feature type="domain" description="Aminoglycoside phosphotransferase" evidence="1">
    <location>
        <begin position="144"/>
        <end position="196"/>
    </location>
</feature>
<organism evidence="2 3">
    <name type="scientific">Cellulomonas fengjieae</name>
    <dbReference type="NCBI Taxonomy" id="2819978"/>
    <lineage>
        <taxon>Bacteria</taxon>
        <taxon>Bacillati</taxon>
        <taxon>Actinomycetota</taxon>
        <taxon>Actinomycetes</taxon>
        <taxon>Micrococcales</taxon>
        <taxon>Cellulomonadaceae</taxon>
        <taxon>Cellulomonas</taxon>
    </lineage>
</organism>
<evidence type="ECO:0000259" key="1">
    <source>
        <dbReference type="Pfam" id="PF01636"/>
    </source>
</evidence>
<name>A0ABS3SKR9_9CELL</name>
<keyword evidence="3" id="KW-1185">Reference proteome</keyword>
<dbReference type="SUPFAM" id="SSF56112">
    <property type="entry name" value="Protein kinase-like (PK-like)"/>
    <property type="match status" value="1"/>
</dbReference>